<name>A0A182U4U8_9DIPT</name>
<proteinExistence type="predicted"/>
<accession>A0A182U4U8</accession>
<sequence length="116" mass="12930">MLLDVCVILKVFASRSIFNSSTMHPSGVEPAIRGQDCGRCQIYSQSGSQYIRTFFLLTHAIFQQKSSMRAALCRHGTIENLLPADPTGFLARQCLPSTSVRSVWPPKKMGRAVLNW</sequence>
<dbReference type="EnsemblMetazoa" id="AMEC013930-RA">
    <property type="protein sequence ID" value="AMEC013930-PA"/>
    <property type="gene ID" value="AMEC013930"/>
</dbReference>
<keyword evidence="2" id="KW-1185">Reference proteome</keyword>
<evidence type="ECO:0000313" key="2">
    <source>
        <dbReference type="Proteomes" id="UP000075902"/>
    </source>
</evidence>
<reference evidence="1" key="2">
    <citation type="submission" date="2020-05" db="UniProtKB">
        <authorList>
            <consortium name="EnsemblMetazoa"/>
        </authorList>
    </citation>
    <scope>IDENTIFICATION</scope>
    <source>
        <strain evidence="1">CM1001059</strain>
    </source>
</reference>
<evidence type="ECO:0000313" key="1">
    <source>
        <dbReference type="EnsemblMetazoa" id="AMEC013930-PA"/>
    </source>
</evidence>
<reference evidence="2" key="1">
    <citation type="submission" date="2014-01" db="EMBL/GenBank/DDBJ databases">
        <title>The Genome Sequence of Anopheles melas CM1001059_A (V2).</title>
        <authorList>
            <consortium name="The Broad Institute Genomics Platform"/>
            <person name="Neafsey D.E."/>
            <person name="Besansky N."/>
            <person name="Howell P."/>
            <person name="Walton C."/>
            <person name="Young S.K."/>
            <person name="Zeng Q."/>
            <person name="Gargeya S."/>
            <person name="Fitzgerald M."/>
            <person name="Haas B."/>
            <person name="Abouelleil A."/>
            <person name="Allen A.W."/>
            <person name="Alvarado L."/>
            <person name="Arachchi H.M."/>
            <person name="Berlin A.M."/>
            <person name="Chapman S.B."/>
            <person name="Gainer-Dewar J."/>
            <person name="Goldberg J."/>
            <person name="Griggs A."/>
            <person name="Gujja S."/>
            <person name="Hansen M."/>
            <person name="Howarth C."/>
            <person name="Imamovic A."/>
            <person name="Ireland A."/>
            <person name="Larimer J."/>
            <person name="McCowan C."/>
            <person name="Murphy C."/>
            <person name="Pearson M."/>
            <person name="Poon T.W."/>
            <person name="Priest M."/>
            <person name="Roberts A."/>
            <person name="Saif S."/>
            <person name="Shea T."/>
            <person name="Sisk P."/>
            <person name="Sykes S."/>
            <person name="Wortman J."/>
            <person name="Nusbaum C."/>
            <person name="Birren B."/>
        </authorList>
    </citation>
    <scope>NUCLEOTIDE SEQUENCE [LARGE SCALE GENOMIC DNA]</scope>
    <source>
        <strain evidence="2">CM1001059</strain>
    </source>
</reference>
<dbReference type="VEuPathDB" id="VectorBase:AMEC013930"/>
<organism evidence="1 2">
    <name type="scientific">Anopheles melas</name>
    <dbReference type="NCBI Taxonomy" id="34690"/>
    <lineage>
        <taxon>Eukaryota</taxon>
        <taxon>Metazoa</taxon>
        <taxon>Ecdysozoa</taxon>
        <taxon>Arthropoda</taxon>
        <taxon>Hexapoda</taxon>
        <taxon>Insecta</taxon>
        <taxon>Pterygota</taxon>
        <taxon>Neoptera</taxon>
        <taxon>Endopterygota</taxon>
        <taxon>Diptera</taxon>
        <taxon>Nematocera</taxon>
        <taxon>Culicoidea</taxon>
        <taxon>Culicidae</taxon>
        <taxon>Anophelinae</taxon>
        <taxon>Anopheles</taxon>
    </lineage>
</organism>
<dbReference type="Proteomes" id="UP000075902">
    <property type="component" value="Unassembled WGS sequence"/>
</dbReference>
<protein>
    <submittedName>
        <fullName evidence="1">Uncharacterized protein</fullName>
    </submittedName>
</protein>
<dbReference type="AlphaFoldDB" id="A0A182U4U8"/>